<evidence type="ECO:0000259" key="3">
    <source>
        <dbReference type="Pfam" id="PF17482"/>
    </source>
</evidence>
<dbReference type="EMBL" id="WHJH01000010">
    <property type="protein sequence ID" value="NHZ89638.1"/>
    <property type="molecule type" value="Genomic_DNA"/>
</dbReference>
<organism evidence="4 5">
    <name type="scientific">Massilia mucilaginosa</name>
    <dbReference type="NCBI Taxonomy" id="2609282"/>
    <lineage>
        <taxon>Bacteria</taxon>
        <taxon>Pseudomonadati</taxon>
        <taxon>Pseudomonadota</taxon>
        <taxon>Betaproteobacteria</taxon>
        <taxon>Burkholderiales</taxon>
        <taxon>Oxalobacteraceae</taxon>
        <taxon>Telluria group</taxon>
        <taxon>Massilia</taxon>
    </lineage>
</organism>
<proteinExistence type="inferred from homology"/>
<evidence type="ECO:0000256" key="1">
    <source>
        <dbReference type="ARBA" id="ARBA00008005"/>
    </source>
</evidence>
<dbReference type="Pfam" id="PF04984">
    <property type="entry name" value="Phage_sheath_1"/>
    <property type="match status" value="1"/>
</dbReference>
<comment type="similarity">
    <text evidence="1">Belongs to the myoviridae tail sheath protein family.</text>
</comment>
<evidence type="ECO:0000259" key="2">
    <source>
        <dbReference type="Pfam" id="PF04984"/>
    </source>
</evidence>
<dbReference type="Pfam" id="PF17482">
    <property type="entry name" value="Phage_sheath_1C"/>
    <property type="match status" value="1"/>
</dbReference>
<feature type="domain" description="Tail sheath protein subtilisin-like" evidence="2">
    <location>
        <begin position="226"/>
        <end position="405"/>
    </location>
</feature>
<gene>
    <name evidence="4" type="ORF">F2P45_11525</name>
</gene>
<keyword evidence="5" id="KW-1185">Reference proteome</keyword>
<evidence type="ECO:0000313" key="5">
    <source>
        <dbReference type="Proteomes" id="UP000609726"/>
    </source>
</evidence>
<dbReference type="InterPro" id="IPR035089">
    <property type="entry name" value="Phage_sheath_subtilisin"/>
</dbReference>
<dbReference type="Proteomes" id="UP000609726">
    <property type="component" value="Unassembled WGS sequence"/>
</dbReference>
<sequence length="527" mass="56137">MHATLTQPPGVRLQFARPAEDSNTLRTDIAAFAGPTERGPQGELVRVAGWLDYLARFGELTELASTAFALRGYFENEGEIAYVVRTVAAALPAWADWTVGARDPVTGAWLPSAPASAGFTAGRYRIEASSPGVWANGLDVTIAYRRFGVRATAEVDMIIRTRHGTTEVLSGLSPATLADDVAARSALIRLVADPGAAAKPAAHAGPLGIAWPTLRLGGGTEQPPGRAEYLAALALMLAEPEAALLAFPDIDAMDAPVTERDAVLAAAVIGAERRMDRQVIACAPPHVQRTGEVAGWLAAQRDRFGERGVRAIAVYHPRVDVDDPFGGIIAPLRRISAVGHVAGVISRLDRERGAHHTPANVPLHGAVDVANHFNNPEQALLTGIGANVLRCQAGRGLLVWGGRTLSDPALEPENLYLAHRRLVHRLVRAIRRAAEPLVFETNGPDVWLALVRAVSTVLMQAYRAGALKGERPSEGFSVLCDESNNPPASINAGMVVCEIQVAPATPMEFITLRISLSSDGRLEMIEP</sequence>
<evidence type="ECO:0000313" key="4">
    <source>
        <dbReference type="EMBL" id="NHZ89638.1"/>
    </source>
</evidence>
<dbReference type="RefSeq" id="WP_166874486.1">
    <property type="nucleotide sequence ID" value="NZ_WHJH01000010.1"/>
</dbReference>
<accession>A0ABX0NSA5</accession>
<dbReference type="InterPro" id="IPR052042">
    <property type="entry name" value="Tail_sheath_structural"/>
</dbReference>
<dbReference type="Gene3D" id="3.40.50.11780">
    <property type="match status" value="2"/>
</dbReference>
<dbReference type="PANTHER" id="PTHR35861:SF1">
    <property type="entry name" value="PHAGE TAIL SHEATH PROTEIN"/>
    <property type="match status" value="1"/>
</dbReference>
<protein>
    <submittedName>
        <fullName evidence="4">Phage tail protein</fullName>
    </submittedName>
</protein>
<name>A0ABX0NSA5_9BURK</name>
<dbReference type="InterPro" id="IPR020287">
    <property type="entry name" value="Tail_sheath_C"/>
</dbReference>
<reference evidence="4 5" key="1">
    <citation type="submission" date="2019-10" db="EMBL/GenBank/DDBJ databases">
        <title>Taxonomy of Antarctic Massilia spp.: description of Massilia rubra sp. nov., Massilia aquatica sp. nov., Massilia mucilaginosa sp. nov., Massilia frigida sp. nov. isolated from streams, lakes and regoliths.</title>
        <authorList>
            <person name="Holochova P."/>
            <person name="Sedlacek I."/>
            <person name="Kralova S."/>
            <person name="Maslanova I."/>
            <person name="Busse H.-J."/>
            <person name="Stankova E."/>
            <person name="Vrbovska V."/>
            <person name="Kovarovic V."/>
            <person name="Bartak M."/>
            <person name="Svec P."/>
            <person name="Pantucek R."/>
        </authorList>
    </citation>
    <scope>NUCLEOTIDE SEQUENCE [LARGE SCALE GENOMIC DNA]</scope>
    <source>
        <strain evidence="4 5">CCM 8733</strain>
    </source>
</reference>
<comment type="caution">
    <text evidence="4">The sequence shown here is derived from an EMBL/GenBank/DDBJ whole genome shotgun (WGS) entry which is preliminary data.</text>
</comment>
<feature type="domain" description="Tail sheath protein C-terminal" evidence="3">
    <location>
        <begin position="416"/>
        <end position="516"/>
    </location>
</feature>
<dbReference type="PANTHER" id="PTHR35861">
    <property type="match status" value="1"/>
</dbReference>